<evidence type="ECO:0000256" key="2">
    <source>
        <dbReference type="ARBA" id="ARBA00022540"/>
    </source>
</evidence>
<feature type="coiled-coil region" evidence="12">
    <location>
        <begin position="624"/>
        <end position="684"/>
    </location>
</feature>
<name>A0AAW2ZIX8_9EUKA</name>
<protein>
    <recommendedName>
        <fullName evidence="1">RNA helicase</fullName>
        <ecNumber evidence="1">3.6.4.13</ecNumber>
    </recommendedName>
</protein>
<evidence type="ECO:0000256" key="13">
    <source>
        <dbReference type="SAM" id="MobiDB-lite"/>
    </source>
</evidence>
<feature type="domain" description="Helicase ATP-binding" evidence="14">
    <location>
        <begin position="82"/>
        <end position="259"/>
    </location>
</feature>
<dbReference type="PROSITE" id="PS51194">
    <property type="entry name" value="HELICASE_CTER"/>
    <property type="match status" value="1"/>
</dbReference>
<dbReference type="Pfam" id="PF00270">
    <property type="entry name" value="DEAD"/>
    <property type="match status" value="1"/>
</dbReference>
<evidence type="ECO:0000256" key="6">
    <source>
        <dbReference type="ARBA" id="ARBA00022840"/>
    </source>
</evidence>
<dbReference type="Pfam" id="PF00271">
    <property type="entry name" value="Helicase_C"/>
    <property type="match status" value="1"/>
</dbReference>
<feature type="region of interest" description="Disordered" evidence="13">
    <location>
        <begin position="592"/>
        <end position="623"/>
    </location>
</feature>
<dbReference type="Gene3D" id="3.40.50.300">
    <property type="entry name" value="P-loop containing nucleotide triphosphate hydrolases"/>
    <property type="match status" value="2"/>
</dbReference>
<keyword evidence="6" id="KW-0067">ATP-binding</keyword>
<dbReference type="GO" id="GO:0003743">
    <property type="term" value="F:translation initiation factor activity"/>
    <property type="evidence" value="ECO:0007669"/>
    <property type="project" value="UniProtKB-KW"/>
</dbReference>
<evidence type="ECO:0000256" key="12">
    <source>
        <dbReference type="SAM" id="Coils"/>
    </source>
</evidence>
<gene>
    <name evidence="17" type="ORF">AKO1_010663</name>
</gene>
<dbReference type="InterPro" id="IPR001650">
    <property type="entry name" value="Helicase_C-like"/>
</dbReference>
<evidence type="ECO:0000256" key="7">
    <source>
        <dbReference type="ARBA" id="ARBA00022884"/>
    </source>
</evidence>
<evidence type="ECO:0000259" key="16">
    <source>
        <dbReference type="PROSITE" id="PS51195"/>
    </source>
</evidence>
<dbReference type="InterPro" id="IPR050079">
    <property type="entry name" value="DEAD_box_RNA_helicase"/>
</dbReference>
<sequence>MVKQFKSLSQTNKTPTSITTTNREDGTVISEQKKVEDEDKEMRHILDQNISDWNDFGFDKRLISAIYKLGFQKPTRIQQNCIPVAMAGRDVLGRSITGSGKTAAYILPVIQAALMEKAEGVKVIIIVPTKELCIQVQVQIKELTQYCSNNVKCLAVTNDLDRSIRSIKFAENPDILVGTANHLVSALEQESDYANKLKSTLKTLVVDEGDLVLKNQNKQMHKLVDHYLPTVFQCLMMSATLDLADSSQADPKVESLYNILLKNPIKINVQGESSSEGRVVQYYFDCWQFRSGESEDRYIDKVVSLYYLIAYKFKGGRVIIFVNGDQLSKGFLVQMILKNIGITDSVFLSDDYPLASRIDIIDQFNKGKYTALISSDAGIEGKIKDRKLTKKSFGSRDYKEQKNMRDRIADLDKDTSLVDMSRGIDFKRVAAVINFDVPSSVETYTHRVGRTARAGQIGVAITLLTGCVDPTQKSTKIQKRSAHWDNIFMDQLKRTEKPIEPYPNVLESDLEAARYRIEGIYDQIHEKVLNTYKQSIKTQFKNAELLKAKKFASSSSANVVDHRNIAGTELEYEDAPEYLDVHSNKDVTLEKNTSLLDDRGRTSKELASSDRKRKRKAMDPLYHFDRYERSEKNKRRKVSAAQKEIFSLRDQFKDDRGVDVDTNSKKLEKIIKDQKQKAVKAMKKLK</sequence>
<evidence type="ECO:0000256" key="8">
    <source>
        <dbReference type="ARBA" id="ARBA00022917"/>
    </source>
</evidence>
<feature type="domain" description="DEAD-box RNA helicase Q" evidence="16">
    <location>
        <begin position="51"/>
        <end position="79"/>
    </location>
</feature>
<dbReference type="PROSITE" id="PS51192">
    <property type="entry name" value="HELICASE_ATP_BIND_1"/>
    <property type="match status" value="1"/>
</dbReference>
<comment type="catalytic activity">
    <reaction evidence="10">
        <text>ATP + H2O = ADP + phosphate + H(+)</text>
        <dbReference type="Rhea" id="RHEA:13065"/>
        <dbReference type="ChEBI" id="CHEBI:15377"/>
        <dbReference type="ChEBI" id="CHEBI:15378"/>
        <dbReference type="ChEBI" id="CHEBI:30616"/>
        <dbReference type="ChEBI" id="CHEBI:43474"/>
        <dbReference type="ChEBI" id="CHEBI:456216"/>
        <dbReference type="EC" id="3.6.4.13"/>
    </reaction>
</comment>
<dbReference type="GO" id="GO:0003724">
    <property type="term" value="F:RNA helicase activity"/>
    <property type="evidence" value="ECO:0007669"/>
    <property type="project" value="UniProtKB-EC"/>
</dbReference>
<evidence type="ECO:0000256" key="10">
    <source>
        <dbReference type="ARBA" id="ARBA00047984"/>
    </source>
</evidence>
<dbReference type="GO" id="GO:0005524">
    <property type="term" value="F:ATP binding"/>
    <property type="evidence" value="ECO:0007669"/>
    <property type="project" value="UniProtKB-KW"/>
</dbReference>
<evidence type="ECO:0000313" key="17">
    <source>
        <dbReference type="EMBL" id="KAL0489395.1"/>
    </source>
</evidence>
<comment type="caution">
    <text evidence="17">The sequence shown here is derived from an EMBL/GenBank/DDBJ whole genome shotgun (WGS) entry which is preliminary data.</text>
</comment>
<evidence type="ECO:0000256" key="9">
    <source>
        <dbReference type="ARBA" id="ARBA00038041"/>
    </source>
</evidence>
<keyword evidence="7" id="KW-0694">RNA-binding</keyword>
<dbReference type="InterPro" id="IPR011545">
    <property type="entry name" value="DEAD/DEAH_box_helicase_dom"/>
</dbReference>
<dbReference type="GO" id="GO:0003723">
    <property type="term" value="F:RNA binding"/>
    <property type="evidence" value="ECO:0007669"/>
    <property type="project" value="UniProtKB-KW"/>
</dbReference>
<feature type="compositionally biased region" description="Low complexity" evidence="13">
    <location>
        <begin position="11"/>
        <end position="21"/>
    </location>
</feature>
<dbReference type="SMART" id="SM00490">
    <property type="entry name" value="HELICc"/>
    <property type="match status" value="1"/>
</dbReference>
<dbReference type="GO" id="GO:0005829">
    <property type="term" value="C:cytosol"/>
    <property type="evidence" value="ECO:0007669"/>
    <property type="project" value="TreeGrafter"/>
</dbReference>
<dbReference type="AlphaFoldDB" id="A0AAW2ZIX8"/>
<dbReference type="PANTHER" id="PTHR47959">
    <property type="entry name" value="ATP-DEPENDENT RNA HELICASE RHLE-RELATED"/>
    <property type="match status" value="1"/>
</dbReference>
<keyword evidence="12" id="KW-0175">Coiled coil</keyword>
<keyword evidence="2" id="KW-0396">Initiation factor</keyword>
<evidence type="ECO:0000313" key="18">
    <source>
        <dbReference type="Proteomes" id="UP001431209"/>
    </source>
</evidence>
<feature type="compositionally biased region" description="Basic and acidic residues" evidence="13">
    <location>
        <begin position="22"/>
        <end position="35"/>
    </location>
</feature>
<proteinExistence type="inferred from homology"/>
<evidence type="ECO:0000256" key="3">
    <source>
        <dbReference type="ARBA" id="ARBA00022741"/>
    </source>
</evidence>
<feature type="short sequence motif" description="Q motif" evidence="11">
    <location>
        <begin position="51"/>
        <end position="79"/>
    </location>
</feature>
<dbReference type="CDD" id="cd18787">
    <property type="entry name" value="SF2_C_DEAD"/>
    <property type="match status" value="1"/>
</dbReference>
<feature type="compositionally biased region" description="Basic and acidic residues" evidence="13">
    <location>
        <begin position="596"/>
        <end position="610"/>
    </location>
</feature>
<keyword evidence="18" id="KW-1185">Reference proteome</keyword>
<comment type="similarity">
    <text evidence="9">Belongs to the DEAD box helicase family. DDX56/DBP9 subfamily.</text>
</comment>
<feature type="compositionally biased region" description="Polar residues" evidence="13">
    <location>
        <begin position="1"/>
        <end position="10"/>
    </location>
</feature>
<accession>A0AAW2ZIX8</accession>
<keyword evidence="4" id="KW-0378">Hydrolase</keyword>
<keyword evidence="8" id="KW-0648">Protein biosynthesis</keyword>
<dbReference type="InterPro" id="IPR027417">
    <property type="entry name" value="P-loop_NTPase"/>
</dbReference>
<evidence type="ECO:0000259" key="14">
    <source>
        <dbReference type="PROSITE" id="PS51192"/>
    </source>
</evidence>
<dbReference type="InterPro" id="IPR014001">
    <property type="entry name" value="Helicase_ATP-bd"/>
</dbReference>
<dbReference type="SMART" id="SM00487">
    <property type="entry name" value="DEXDc"/>
    <property type="match status" value="1"/>
</dbReference>
<keyword evidence="3" id="KW-0547">Nucleotide-binding</keyword>
<evidence type="ECO:0000259" key="15">
    <source>
        <dbReference type="PROSITE" id="PS51194"/>
    </source>
</evidence>
<dbReference type="EMBL" id="JAOPGA020001554">
    <property type="protein sequence ID" value="KAL0489395.1"/>
    <property type="molecule type" value="Genomic_DNA"/>
</dbReference>
<dbReference type="Proteomes" id="UP001431209">
    <property type="component" value="Unassembled WGS sequence"/>
</dbReference>
<evidence type="ECO:0000256" key="1">
    <source>
        <dbReference type="ARBA" id="ARBA00012552"/>
    </source>
</evidence>
<dbReference type="EC" id="3.6.4.13" evidence="1"/>
<feature type="domain" description="Helicase C-terminal" evidence="15">
    <location>
        <begin position="301"/>
        <end position="500"/>
    </location>
</feature>
<feature type="region of interest" description="Disordered" evidence="13">
    <location>
        <begin position="1"/>
        <end position="35"/>
    </location>
</feature>
<keyword evidence="5 17" id="KW-0347">Helicase</keyword>
<evidence type="ECO:0000256" key="11">
    <source>
        <dbReference type="PROSITE-ProRule" id="PRU00552"/>
    </source>
</evidence>
<dbReference type="GO" id="GO:0016787">
    <property type="term" value="F:hydrolase activity"/>
    <property type="evidence" value="ECO:0007669"/>
    <property type="project" value="UniProtKB-KW"/>
</dbReference>
<evidence type="ECO:0000256" key="4">
    <source>
        <dbReference type="ARBA" id="ARBA00022801"/>
    </source>
</evidence>
<organism evidence="17 18">
    <name type="scientific">Acrasis kona</name>
    <dbReference type="NCBI Taxonomy" id="1008807"/>
    <lineage>
        <taxon>Eukaryota</taxon>
        <taxon>Discoba</taxon>
        <taxon>Heterolobosea</taxon>
        <taxon>Tetramitia</taxon>
        <taxon>Eutetramitia</taxon>
        <taxon>Acrasidae</taxon>
        <taxon>Acrasis</taxon>
    </lineage>
</organism>
<evidence type="ECO:0000256" key="5">
    <source>
        <dbReference type="ARBA" id="ARBA00022806"/>
    </source>
</evidence>
<dbReference type="PROSITE" id="PS51195">
    <property type="entry name" value="Q_MOTIF"/>
    <property type="match status" value="1"/>
</dbReference>
<dbReference type="SUPFAM" id="SSF52540">
    <property type="entry name" value="P-loop containing nucleoside triphosphate hydrolases"/>
    <property type="match status" value="2"/>
</dbReference>
<reference evidence="17 18" key="1">
    <citation type="submission" date="2024-03" db="EMBL/GenBank/DDBJ databases">
        <title>The Acrasis kona genome and developmental transcriptomes reveal deep origins of eukaryotic multicellular pathways.</title>
        <authorList>
            <person name="Sheikh S."/>
            <person name="Fu C.-J."/>
            <person name="Brown M.W."/>
            <person name="Baldauf S.L."/>
        </authorList>
    </citation>
    <scope>NUCLEOTIDE SEQUENCE [LARGE SCALE GENOMIC DNA]</scope>
    <source>
        <strain evidence="17 18">ATCC MYA-3509</strain>
    </source>
</reference>
<dbReference type="InterPro" id="IPR014014">
    <property type="entry name" value="RNA_helicase_DEAD_Q_motif"/>
</dbReference>
<dbReference type="PANTHER" id="PTHR47959:SF21">
    <property type="entry name" value="DEAD-BOX HELICASE 56"/>
    <property type="match status" value="1"/>
</dbReference>